<dbReference type="EMBL" id="CAXIEN010000093">
    <property type="protein sequence ID" value="CAL1276394.1"/>
    <property type="molecule type" value="Genomic_DNA"/>
</dbReference>
<protein>
    <submittedName>
        <fullName evidence="1">Uncharacterized protein</fullName>
    </submittedName>
</protein>
<proteinExistence type="predicted"/>
<organism evidence="1 2">
    <name type="scientific">Larinioides sclopetarius</name>
    <dbReference type="NCBI Taxonomy" id="280406"/>
    <lineage>
        <taxon>Eukaryota</taxon>
        <taxon>Metazoa</taxon>
        <taxon>Ecdysozoa</taxon>
        <taxon>Arthropoda</taxon>
        <taxon>Chelicerata</taxon>
        <taxon>Arachnida</taxon>
        <taxon>Araneae</taxon>
        <taxon>Araneomorphae</taxon>
        <taxon>Entelegynae</taxon>
        <taxon>Araneoidea</taxon>
        <taxon>Araneidae</taxon>
        <taxon>Larinioides</taxon>
    </lineage>
</organism>
<evidence type="ECO:0000313" key="2">
    <source>
        <dbReference type="Proteomes" id="UP001497382"/>
    </source>
</evidence>
<name>A0AAV2A0N3_9ARAC</name>
<dbReference type="Proteomes" id="UP001497382">
    <property type="component" value="Unassembled WGS sequence"/>
</dbReference>
<reference evidence="1 2" key="1">
    <citation type="submission" date="2024-04" db="EMBL/GenBank/DDBJ databases">
        <authorList>
            <person name="Rising A."/>
            <person name="Reimegard J."/>
            <person name="Sonavane S."/>
            <person name="Akerstrom W."/>
            <person name="Nylinder S."/>
            <person name="Hedman E."/>
            <person name="Kallberg Y."/>
        </authorList>
    </citation>
    <scope>NUCLEOTIDE SEQUENCE [LARGE SCALE GENOMIC DNA]</scope>
</reference>
<evidence type="ECO:0000313" key="1">
    <source>
        <dbReference type="EMBL" id="CAL1276394.1"/>
    </source>
</evidence>
<dbReference type="AlphaFoldDB" id="A0AAV2A0N3"/>
<gene>
    <name evidence="1" type="ORF">LARSCL_LOCUS8622</name>
</gene>
<keyword evidence="2" id="KW-1185">Reference proteome</keyword>
<accession>A0AAV2A0N3</accession>
<comment type="caution">
    <text evidence="1">The sequence shown here is derived from an EMBL/GenBank/DDBJ whole genome shotgun (WGS) entry which is preliminary data.</text>
</comment>
<sequence length="51" mass="5965">HRSLFILLNFIECEYQKNLAQSDSDLYLEGYSAIDPSLDSQLLLRLQLTEF</sequence>
<feature type="non-terminal residue" evidence="1">
    <location>
        <position position="1"/>
    </location>
</feature>